<feature type="signal peptide" evidence="1">
    <location>
        <begin position="1"/>
        <end position="26"/>
    </location>
</feature>
<name>A0A931BIF1_9HYPH</name>
<evidence type="ECO:0000313" key="2">
    <source>
        <dbReference type="EMBL" id="MBF9231766.1"/>
    </source>
</evidence>
<dbReference type="Proteomes" id="UP000599312">
    <property type="component" value="Unassembled WGS sequence"/>
</dbReference>
<dbReference type="AlphaFoldDB" id="A0A931BIF1"/>
<organism evidence="2 3">
    <name type="scientific">Microvirga alba</name>
    <dbReference type="NCBI Taxonomy" id="2791025"/>
    <lineage>
        <taxon>Bacteria</taxon>
        <taxon>Pseudomonadati</taxon>
        <taxon>Pseudomonadota</taxon>
        <taxon>Alphaproteobacteria</taxon>
        <taxon>Hyphomicrobiales</taxon>
        <taxon>Methylobacteriaceae</taxon>
        <taxon>Microvirga</taxon>
    </lineage>
</organism>
<evidence type="ECO:0000313" key="3">
    <source>
        <dbReference type="Proteomes" id="UP000599312"/>
    </source>
</evidence>
<comment type="caution">
    <text evidence="2">The sequence shown here is derived from an EMBL/GenBank/DDBJ whole genome shotgun (WGS) entry which is preliminary data.</text>
</comment>
<evidence type="ECO:0000256" key="1">
    <source>
        <dbReference type="SAM" id="SignalP"/>
    </source>
</evidence>
<reference evidence="2" key="1">
    <citation type="submission" date="2020-11" db="EMBL/GenBank/DDBJ databases">
        <authorList>
            <person name="Kim M.K."/>
        </authorList>
    </citation>
    <scope>NUCLEOTIDE SEQUENCE</scope>
    <source>
        <strain evidence="2">BT350</strain>
    </source>
</reference>
<keyword evidence="3" id="KW-1185">Reference proteome</keyword>
<feature type="chain" id="PRO_5037025930" evidence="1">
    <location>
        <begin position="27"/>
        <end position="106"/>
    </location>
</feature>
<gene>
    <name evidence="2" type="ORF">I2H38_00090</name>
</gene>
<sequence>MTKITAAKLFVPAVILATLSGSPVLAQESPNSKAMVLTVRPSGYEASGTDAQARQQRLLQRMEQSDYMVRSICSQCGDNWKHQTYAPFNPLASLSARNKIAEEMTP</sequence>
<protein>
    <submittedName>
        <fullName evidence="2">Uncharacterized protein</fullName>
    </submittedName>
</protein>
<dbReference type="EMBL" id="JADQDO010000001">
    <property type="protein sequence ID" value="MBF9231766.1"/>
    <property type="molecule type" value="Genomic_DNA"/>
</dbReference>
<proteinExistence type="predicted"/>
<keyword evidence="1" id="KW-0732">Signal</keyword>
<dbReference type="RefSeq" id="WP_196269775.1">
    <property type="nucleotide sequence ID" value="NZ_JADQDO010000001.1"/>
</dbReference>
<accession>A0A931BIF1</accession>